<feature type="transmembrane region" description="Helical" evidence="6">
    <location>
        <begin position="221"/>
        <end position="241"/>
    </location>
</feature>
<dbReference type="PANTHER" id="PTHR43701">
    <property type="entry name" value="MEMBRANE TRANSPORTER PROTEIN MJ0441-RELATED"/>
    <property type="match status" value="1"/>
</dbReference>
<comment type="similarity">
    <text evidence="2 6">Belongs to the 4-toluene sulfonate uptake permease (TSUP) (TC 2.A.102) family.</text>
</comment>
<keyword evidence="3 6" id="KW-0812">Transmembrane</keyword>
<dbReference type="PANTHER" id="PTHR43701:SF2">
    <property type="entry name" value="MEMBRANE TRANSPORTER PROTEIN YJNA-RELATED"/>
    <property type="match status" value="1"/>
</dbReference>
<name>A0A1H8PQ95_9ACTN</name>
<feature type="transmembrane region" description="Helical" evidence="6">
    <location>
        <begin position="153"/>
        <end position="186"/>
    </location>
</feature>
<feature type="transmembrane region" description="Helical" evidence="6">
    <location>
        <begin position="6"/>
        <end position="33"/>
    </location>
</feature>
<evidence type="ECO:0000256" key="3">
    <source>
        <dbReference type="ARBA" id="ARBA00022692"/>
    </source>
</evidence>
<comment type="subcellular location">
    <subcellularLocation>
        <location evidence="6">Cell membrane</location>
        <topology evidence="6">Multi-pass membrane protein</topology>
    </subcellularLocation>
    <subcellularLocation>
        <location evidence="1">Membrane</location>
        <topology evidence="1">Multi-pass membrane protein</topology>
    </subcellularLocation>
</comment>
<dbReference type="Pfam" id="PF01925">
    <property type="entry name" value="TauE"/>
    <property type="match status" value="1"/>
</dbReference>
<feature type="transmembrane region" description="Helical" evidence="6">
    <location>
        <begin position="70"/>
        <end position="91"/>
    </location>
</feature>
<keyword evidence="8" id="KW-1185">Reference proteome</keyword>
<dbReference type="EMBL" id="FOEC01000001">
    <property type="protein sequence ID" value="SEO43703.1"/>
    <property type="molecule type" value="Genomic_DNA"/>
</dbReference>
<keyword evidence="4 6" id="KW-1133">Transmembrane helix</keyword>
<accession>A0A1H8PQ95</accession>
<proteinExistence type="inferred from homology"/>
<organism evidence="7 8">
    <name type="scientific">Denitrobacterium detoxificans</name>
    <dbReference type="NCBI Taxonomy" id="79604"/>
    <lineage>
        <taxon>Bacteria</taxon>
        <taxon>Bacillati</taxon>
        <taxon>Actinomycetota</taxon>
        <taxon>Coriobacteriia</taxon>
        <taxon>Eggerthellales</taxon>
        <taxon>Eggerthellaceae</taxon>
        <taxon>Denitrobacterium</taxon>
    </lineage>
</organism>
<evidence type="ECO:0000256" key="6">
    <source>
        <dbReference type="RuleBase" id="RU363041"/>
    </source>
</evidence>
<dbReference type="InterPro" id="IPR002781">
    <property type="entry name" value="TM_pro_TauE-like"/>
</dbReference>
<reference evidence="8" key="1">
    <citation type="submission" date="2016-10" db="EMBL/GenBank/DDBJ databases">
        <authorList>
            <person name="Varghese N."/>
        </authorList>
    </citation>
    <scope>NUCLEOTIDE SEQUENCE [LARGE SCALE GENOMIC DNA]</scope>
    <source>
        <strain evidence="8">DSM 21843</strain>
    </source>
</reference>
<feature type="transmembrane region" description="Helical" evidence="6">
    <location>
        <begin position="45"/>
        <end position="64"/>
    </location>
</feature>
<evidence type="ECO:0000256" key="4">
    <source>
        <dbReference type="ARBA" id="ARBA00022989"/>
    </source>
</evidence>
<evidence type="ECO:0000256" key="1">
    <source>
        <dbReference type="ARBA" id="ARBA00004141"/>
    </source>
</evidence>
<evidence type="ECO:0000256" key="2">
    <source>
        <dbReference type="ARBA" id="ARBA00009142"/>
    </source>
</evidence>
<dbReference type="InterPro" id="IPR051598">
    <property type="entry name" value="TSUP/Inactive_protease-like"/>
</dbReference>
<dbReference type="OrthoDB" id="528320at2"/>
<keyword evidence="6" id="KW-1003">Cell membrane</keyword>
<keyword evidence="5 6" id="KW-0472">Membrane</keyword>
<evidence type="ECO:0000313" key="8">
    <source>
        <dbReference type="Proteomes" id="UP000182975"/>
    </source>
</evidence>
<dbReference type="GO" id="GO:0005886">
    <property type="term" value="C:plasma membrane"/>
    <property type="evidence" value="ECO:0007669"/>
    <property type="project" value="UniProtKB-SubCell"/>
</dbReference>
<sequence length="274" mass="27673">MATFAISVFVGVIVGVLSGMLGIGGGTIIVPLLRLGYGLQAIQATATSLFTIIPTSIAGVITHVRNRTCLVPVGLAAGLGGACTSPVGVWLASVSPSWLIMLVAAGVIVYSASRMLAKGLRKPKASVRKVDAVSQDARGPESSDDAISPRRRILVGASVGLAAGVLSGYVGVGGGFIMVLLFLAYAGVSMRQASGTSLLAVAILSVPGAATQYLLGNVQVLAGLALAVGSIPGAVLGAQLARRIPDRVLRLIFGGMLMLMAIMLAVNEIVSLGN</sequence>
<evidence type="ECO:0000313" key="7">
    <source>
        <dbReference type="EMBL" id="SEO43703.1"/>
    </source>
</evidence>
<dbReference type="AlphaFoldDB" id="A0A1H8PQ95"/>
<evidence type="ECO:0000256" key="5">
    <source>
        <dbReference type="ARBA" id="ARBA00023136"/>
    </source>
</evidence>
<feature type="transmembrane region" description="Helical" evidence="6">
    <location>
        <begin position="98"/>
        <end position="117"/>
    </location>
</feature>
<dbReference type="Proteomes" id="UP000182975">
    <property type="component" value="Unassembled WGS sequence"/>
</dbReference>
<protein>
    <recommendedName>
        <fullName evidence="6">Probable membrane transporter protein</fullName>
    </recommendedName>
</protein>
<dbReference type="STRING" id="79604.AAY81_00275"/>
<gene>
    <name evidence="7" type="ORF">SAMN02910314_00251</name>
</gene>
<feature type="transmembrane region" description="Helical" evidence="6">
    <location>
        <begin position="248"/>
        <end position="266"/>
    </location>
</feature>